<protein>
    <submittedName>
        <fullName evidence="2">DUF5074 domain-containing protein</fullName>
    </submittedName>
</protein>
<evidence type="ECO:0000256" key="1">
    <source>
        <dbReference type="SAM" id="SignalP"/>
    </source>
</evidence>
<proteinExistence type="predicted"/>
<dbReference type="PROSITE" id="PS51257">
    <property type="entry name" value="PROKAR_LIPOPROTEIN"/>
    <property type="match status" value="1"/>
</dbReference>
<feature type="chain" id="PRO_5047463940" evidence="1">
    <location>
        <begin position="24"/>
        <end position="345"/>
    </location>
</feature>
<name>A0ABW7N981_9BACT</name>
<dbReference type="InterPro" id="IPR015943">
    <property type="entry name" value="WD40/YVTN_repeat-like_dom_sf"/>
</dbReference>
<dbReference type="Proteomes" id="UP001610063">
    <property type="component" value="Unassembled WGS sequence"/>
</dbReference>
<dbReference type="NCBIfam" id="TIGR02276">
    <property type="entry name" value="beta_rpt_yvtn"/>
    <property type="match status" value="1"/>
</dbReference>
<dbReference type="Gene3D" id="2.130.10.10">
    <property type="entry name" value="YVTN repeat-like/Quinoprotein amine dehydrogenase"/>
    <property type="match status" value="1"/>
</dbReference>
<reference evidence="2 3" key="1">
    <citation type="journal article" date="2013" name="Int. J. Syst. Evol. Microbiol.">
        <title>Marinoscillum luteum sp. nov., isolated from marine sediment.</title>
        <authorList>
            <person name="Cha I.T."/>
            <person name="Park S.J."/>
            <person name="Kim S.J."/>
            <person name="Kim J.G."/>
            <person name="Jung M.Y."/>
            <person name="Shin K.S."/>
            <person name="Kwon K.K."/>
            <person name="Yang S.H."/>
            <person name="Seo Y.S."/>
            <person name="Rhee S.K."/>
        </authorList>
    </citation>
    <scope>NUCLEOTIDE SEQUENCE [LARGE SCALE GENOMIC DNA]</scope>
    <source>
        <strain evidence="2 3">KCTC 23939</strain>
    </source>
</reference>
<keyword evidence="1" id="KW-0732">Signal</keyword>
<dbReference type="Pfam" id="PF16819">
    <property type="entry name" value="DUF5074"/>
    <property type="match status" value="1"/>
</dbReference>
<accession>A0ABW7N981</accession>
<dbReference type="InterPro" id="IPR011964">
    <property type="entry name" value="YVTN_b-propeller_repeat"/>
</dbReference>
<dbReference type="InterPro" id="IPR051200">
    <property type="entry name" value="Host-pathogen_enzymatic-act"/>
</dbReference>
<evidence type="ECO:0000313" key="2">
    <source>
        <dbReference type="EMBL" id="MFH6984116.1"/>
    </source>
</evidence>
<dbReference type="EMBL" id="JBIPKE010000017">
    <property type="protein sequence ID" value="MFH6984116.1"/>
    <property type="molecule type" value="Genomic_DNA"/>
</dbReference>
<sequence>MKNYLKCLLLMLPFILASCEEDAEPQVVGQFDSGVFISNEGNFGEGDGSLSFISSSGVVSNNLFSTVNGGALGDVVQSLHVGADQLFAVVNNSNKVEAMTLDSLKSAYTITDVSLPRYMVSHDGVGYVSEWVSFSDLGRVTLFDLETGTVDKSITTDYGAEGLIITQGRLFVTNNFTTTVSVIDLSSEEVVASIQVGNSPAGMVLDADGDVWVVCSGGYDTNYAPLNDGKLVELNPASYEVKSETDLNANLSGKIAVAPSGQTIYYLMGNQVYSLSTDAPEAGQVWKEEAAAVSFYGIGVDQSGNVYAADAKGFAENGEVFVYNPAGELQNKYTVGRGPNGFAFN</sequence>
<dbReference type="PANTHER" id="PTHR47197:SF3">
    <property type="entry name" value="DIHYDRO-HEME D1 DEHYDROGENASE"/>
    <property type="match status" value="1"/>
</dbReference>
<gene>
    <name evidence="2" type="ORF">ACHKAR_11740</name>
</gene>
<dbReference type="SUPFAM" id="SSF63825">
    <property type="entry name" value="YWTD domain"/>
    <property type="match status" value="1"/>
</dbReference>
<organism evidence="2 3">
    <name type="scientific">Marinoscillum luteum</name>
    <dbReference type="NCBI Taxonomy" id="861051"/>
    <lineage>
        <taxon>Bacteria</taxon>
        <taxon>Pseudomonadati</taxon>
        <taxon>Bacteroidota</taxon>
        <taxon>Cytophagia</taxon>
        <taxon>Cytophagales</taxon>
        <taxon>Reichenbachiellaceae</taxon>
        <taxon>Marinoscillum</taxon>
    </lineage>
</organism>
<dbReference type="RefSeq" id="WP_395417537.1">
    <property type="nucleotide sequence ID" value="NZ_JBIPKE010000017.1"/>
</dbReference>
<feature type="signal peptide" evidence="1">
    <location>
        <begin position="1"/>
        <end position="23"/>
    </location>
</feature>
<dbReference type="PANTHER" id="PTHR47197">
    <property type="entry name" value="PROTEIN NIRF"/>
    <property type="match status" value="1"/>
</dbReference>
<dbReference type="InterPro" id="IPR031815">
    <property type="entry name" value="DUF5074"/>
</dbReference>
<comment type="caution">
    <text evidence="2">The sequence shown here is derived from an EMBL/GenBank/DDBJ whole genome shotgun (WGS) entry which is preliminary data.</text>
</comment>
<keyword evidence="3" id="KW-1185">Reference proteome</keyword>
<evidence type="ECO:0000313" key="3">
    <source>
        <dbReference type="Proteomes" id="UP001610063"/>
    </source>
</evidence>